<evidence type="ECO:0000256" key="5">
    <source>
        <dbReference type="SAM" id="Phobius"/>
    </source>
</evidence>
<sequence>MLGREKVMIHANLSLSLMLGQIVFVSSSDAHKNPVACKAVAVLLHFLFMSAFSWMLVEGLALYLCCTKGIFNHRDMRVKYFLLGWGLPLIIVIISFAARFPDYGNGPQYSCWLSIDDGVIWAFLGPMLVIVLGIAARYVHPSPPTWPDLDPEPPGPIQRGVSLLLCDRQHRPGN</sequence>
<dbReference type="Pfam" id="PF00002">
    <property type="entry name" value="7tm_2"/>
    <property type="match status" value="1"/>
</dbReference>
<dbReference type="Gene3D" id="1.20.1070.10">
    <property type="entry name" value="Rhodopsin 7-helix transmembrane proteins"/>
    <property type="match status" value="1"/>
</dbReference>
<keyword evidence="3 5" id="KW-1133">Transmembrane helix</keyword>
<accession>A0ABY7G133</accession>
<reference evidence="6" key="1">
    <citation type="submission" date="2022-11" db="EMBL/GenBank/DDBJ databases">
        <title>Centuries of genome instability and evolution in soft-shell clam transmissible cancer (bioRxiv).</title>
        <authorList>
            <person name="Hart S.F.M."/>
            <person name="Yonemitsu M.A."/>
            <person name="Giersch R.M."/>
            <person name="Beal B.F."/>
            <person name="Arriagada G."/>
            <person name="Davis B.W."/>
            <person name="Ostrander E.A."/>
            <person name="Goff S.P."/>
            <person name="Metzger M.J."/>
        </authorList>
    </citation>
    <scope>NUCLEOTIDE SEQUENCE</scope>
    <source>
        <strain evidence="6">MELC-2E11</strain>
        <tissue evidence="6">Siphon/mantle</tissue>
    </source>
</reference>
<dbReference type="InterPro" id="IPR000832">
    <property type="entry name" value="GPCR_2_secretin-like"/>
</dbReference>
<keyword evidence="2 5" id="KW-0812">Transmembrane</keyword>
<dbReference type="PRINTS" id="PR00249">
    <property type="entry name" value="GPCRSECRETIN"/>
</dbReference>
<proteinExistence type="predicted"/>
<gene>
    <name evidence="6" type="ORF">MAR_013649</name>
</gene>
<evidence type="ECO:0000256" key="3">
    <source>
        <dbReference type="ARBA" id="ARBA00022989"/>
    </source>
</evidence>
<feature type="transmembrane region" description="Helical" evidence="5">
    <location>
        <begin position="78"/>
        <end position="98"/>
    </location>
</feature>
<evidence type="ECO:0000256" key="2">
    <source>
        <dbReference type="ARBA" id="ARBA00022692"/>
    </source>
</evidence>
<keyword evidence="4 5" id="KW-0472">Membrane</keyword>
<evidence type="ECO:0000256" key="1">
    <source>
        <dbReference type="ARBA" id="ARBA00004141"/>
    </source>
</evidence>
<organism evidence="6 7">
    <name type="scientific">Mya arenaria</name>
    <name type="common">Soft-shell clam</name>
    <dbReference type="NCBI Taxonomy" id="6604"/>
    <lineage>
        <taxon>Eukaryota</taxon>
        <taxon>Metazoa</taxon>
        <taxon>Spiralia</taxon>
        <taxon>Lophotrochozoa</taxon>
        <taxon>Mollusca</taxon>
        <taxon>Bivalvia</taxon>
        <taxon>Autobranchia</taxon>
        <taxon>Heteroconchia</taxon>
        <taxon>Euheterodonta</taxon>
        <taxon>Imparidentia</taxon>
        <taxon>Neoheterodontei</taxon>
        <taxon>Myida</taxon>
        <taxon>Myoidea</taxon>
        <taxon>Myidae</taxon>
        <taxon>Mya</taxon>
    </lineage>
</organism>
<protein>
    <submittedName>
        <fullName evidence="6">AGRD1-like protein</fullName>
    </submittedName>
</protein>
<feature type="transmembrane region" description="Helical" evidence="5">
    <location>
        <begin position="40"/>
        <end position="66"/>
    </location>
</feature>
<keyword evidence="7" id="KW-1185">Reference proteome</keyword>
<dbReference type="EMBL" id="CP111026">
    <property type="protein sequence ID" value="WAR27945.1"/>
    <property type="molecule type" value="Genomic_DNA"/>
</dbReference>
<dbReference type="PANTHER" id="PTHR12011:SF347">
    <property type="entry name" value="FI21270P1-RELATED"/>
    <property type="match status" value="1"/>
</dbReference>
<dbReference type="Proteomes" id="UP001164746">
    <property type="component" value="Chromosome 15"/>
</dbReference>
<feature type="non-terminal residue" evidence="6">
    <location>
        <position position="1"/>
    </location>
</feature>
<name>A0ABY7G133_MYAAR</name>
<evidence type="ECO:0000313" key="7">
    <source>
        <dbReference type="Proteomes" id="UP001164746"/>
    </source>
</evidence>
<dbReference type="PANTHER" id="PTHR12011">
    <property type="entry name" value="ADHESION G-PROTEIN COUPLED RECEPTOR"/>
    <property type="match status" value="1"/>
</dbReference>
<evidence type="ECO:0000313" key="6">
    <source>
        <dbReference type="EMBL" id="WAR27945.1"/>
    </source>
</evidence>
<feature type="transmembrane region" description="Helical" evidence="5">
    <location>
        <begin position="118"/>
        <end position="139"/>
    </location>
</feature>
<evidence type="ECO:0000256" key="4">
    <source>
        <dbReference type="ARBA" id="ARBA00023136"/>
    </source>
</evidence>
<comment type="subcellular location">
    <subcellularLocation>
        <location evidence="1">Membrane</location>
        <topology evidence="1">Multi-pass membrane protein</topology>
    </subcellularLocation>
</comment>